<dbReference type="InterPro" id="IPR012340">
    <property type="entry name" value="NA-bd_OB-fold"/>
</dbReference>
<dbReference type="AlphaFoldDB" id="A0A803MYU1"/>
<evidence type="ECO:0000313" key="2">
    <source>
        <dbReference type="EnsemblPlants" id="AUR62037444-RA:cds"/>
    </source>
</evidence>
<reference evidence="2" key="1">
    <citation type="journal article" date="2017" name="Nature">
        <title>The genome of Chenopodium quinoa.</title>
        <authorList>
            <person name="Jarvis D.E."/>
            <person name="Ho Y.S."/>
            <person name="Lightfoot D.J."/>
            <person name="Schmoeckel S.M."/>
            <person name="Li B."/>
            <person name="Borm T.J.A."/>
            <person name="Ohyanagi H."/>
            <person name="Mineta K."/>
            <person name="Michell C.T."/>
            <person name="Saber N."/>
            <person name="Kharbatia N.M."/>
            <person name="Rupper R.R."/>
            <person name="Sharp A.R."/>
            <person name="Dally N."/>
            <person name="Boughton B.A."/>
            <person name="Woo Y.H."/>
            <person name="Gao G."/>
            <person name="Schijlen E.G.W.M."/>
            <person name="Guo X."/>
            <person name="Momin A.A."/>
            <person name="Negrao S."/>
            <person name="Al-Babili S."/>
            <person name="Gehring C."/>
            <person name="Roessner U."/>
            <person name="Jung C."/>
            <person name="Murphy K."/>
            <person name="Arold S.T."/>
            <person name="Gojobori T."/>
            <person name="van der Linden C.G."/>
            <person name="van Loo E.N."/>
            <person name="Jellen E.N."/>
            <person name="Maughan P.J."/>
            <person name="Tester M."/>
        </authorList>
    </citation>
    <scope>NUCLEOTIDE SEQUENCE [LARGE SCALE GENOMIC DNA]</scope>
    <source>
        <strain evidence="2">cv. PI 614886</strain>
    </source>
</reference>
<keyword evidence="3" id="KW-1185">Reference proteome</keyword>
<dbReference type="SUPFAM" id="SSF50249">
    <property type="entry name" value="Nucleic acid-binding proteins"/>
    <property type="match status" value="2"/>
</dbReference>
<dbReference type="Pfam" id="PF08646">
    <property type="entry name" value="Rep_fac-A_C"/>
    <property type="match status" value="1"/>
</dbReference>
<dbReference type="InterPro" id="IPR013955">
    <property type="entry name" value="Rep_factor-A_C"/>
</dbReference>
<protein>
    <recommendedName>
        <fullName evidence="1">Replication factor A C-terminal domain-containing protein</fullName>
    </recommendedName>
</protein>
<feature type="domain" description="Replication factor A C-terminal" evidence="1">
    <location>
        <begin position="279"/>
        <end position="378"/>
    </location>
</feature>
<proteinExistence type="predicted"/>
<dbReference type="Gene3D" id="2.40.50.140">
    <property type="entry name" value="Nucleic acid-binding proteins"/>
    <property type="match status" value="2"/>
</dbReference>
<dbReference type="EnsemblPlants" id="AUR62037444-RA">
    <property type="protein sequence ID" value="AUR62037444-RA:cds"/>
    <property type="gene ID" value="AUR62037444"/>
</dbReference>
<name>A0A803MYU1_CHEQI</name>
<reference evidence="2" key="2">
    <citation type="submission" date="2021-03" db="UniProtKB">
        <authorList>
            <consortium name="EnsemblPlants"/>
        </authorList>
    </citation>
    <scope>IDENTIFICATION</scope>
</reference>
<dbReference type="PANTHER" id="PTHR47165:SF4">
    <property type="entry name" value="OS03G0429900 PROTEIN"/>
    <property type="match status" value="1"/>
</dbReference>
<dbReference type="Proteomes" id="UP000596660">
    <property type="component" value="Unplaced"/>
</dbReference>
<organism evidence="2 3">
    <name type="scientific">Chenopodium quinoa</name>
    <name type="common">Quinoa</name>
    <dbReference type="NCBI Taxonomy" id="63459"/>
    <lineage>
        <taxon>Eukaryota</taxon>
        <taxon>Viridiplantae</taxon>
        <taxon>Streptophyta</taxon>
        <taxon>Embryophyta</taxon>
        <taxon>Tracheophyta</taxon>
        <taxon>Spermatophyta</taxon>
        <taxon>Magnoliopsida</taxon>
        <taxon>eudicotyledons</taxon>
        <taxon>Gunneridae</taxon>
        <taxon>Pentapetalae</taxon>
        <taxon>Caryophyllales</taxon>
        <taxon>Chenopodiaceae</taxon>
        <taxon>Chenopodioideae</taxon>
        <taxon>Atripliceae</taxon>
        <taxon>Chenopodium</taxon>
    </lineage>
</organism>
<dbReference type="PANTHER" id="PTHR47165">
    <property type="entry name" value="OS03G0429900 PROTEIN"/>
    <property type="match status" value="1"/>
</dbReference>
<accession>A0A803MYU1</accession>
<evidence type="ECO:0000313" key="3">
    <source>
        <dbReference type="Proteomes" id="UP000596660"/>
    </source>
</evidence>
<sequence length="495" mass="56547">MRCALFGEQIKAYEEILKPTGQYEISRASIGIVDDQFKFNLDELPFQMTIGQQTVVHRLNPEAGPIVPKYQPLSTIPRTADPDSRFDVVVVVLFVEEQPRMISNSRGRESPVREIVATDTSRDQTITILAWNDLALNDCNALNNWADKFNVVGLTSLRAQNTSRGFILSTTMSTRFIHEPQGDRANVLRECLISYNSIYHGILILYPEIDHDLYLHYRAKVYPRVLLDRQARVLTVRYPSEEKKIYAIAELRNKKPSNVMQEEIAWIRVTIPNVDLNKIHAYAGCQECSKRTNLPVGSRYRCTFCKKTDTTSVHKVTFKFKAIDDTGTMSFTTFNDDTEKLFRKSATEISSMKNTENLEAFATIQEILCTKPFFIKVGPTKELSMNNVLIWTLKTIELEAEEEQQPMSAMDTDLEEFVLTEQERKLQRDMILEEQAHGKKPLVIEFNSNPATAQNPATRNDARIAQLAQLEEMNLASQTFDSDIFLLSEPSLEPL</sequence>
<dbReference type="Gramene" id="AUR62037444-RA">
    <property type="protein sequence ID" value="AUR62037444-RA:cds"/>
    <property type="gene ID" value="AUR62037444"/>
</dbReference>
<evidence type="ECO:0000259" key="1">
    <source>
        <dbReference type="Pfam" id="PF08646"/>
    </source>
</evidence>